<organism evidence="6 7">
    <name type="scientific">candidate division WWE3 bacterium</name>
    <dbReference type="NCBI Taxonomy" id="2053526"/>
    <lineage>
        <taxon>Bacteria</taxon>
        <taxon>Katanobacteria</taxon>
    </lineage>
</organism>
<dbReference type="NCBIfam" id="TIGR01085">
    <property type="entry name" value="murE"/>
    <property type="match status" value="1"/>
</dbReference>
<name>A0A928TQR3_UNCKA</name>
<dbReference type="InterPro" id="IPR036615">
    <property type="entry name" value="Mur_ligase_C_dom_sf"/>
</dbReference>
<evidence type="ECO:0000256" key="1">
    <source>
        <dbReference type="ARBA" id="ARBA00005898"/>
    </source>
</evidence>
<evidence type="ECO:0000313" key="7">
    <source>
        <dbReference type="Proteomes" id="UP000710385"/>
    </source>
</evidence>
<gene>
    <name evidence="6" type="primary">murE</name>
    <name evidence="6" type="ORF">HS096_04015</name>
</gene>
<accession>A0A928TQR3</accession>
<dbReference type="InterPro" id="IPR036565">
    <property type="entry name" value="Mur-like_cat_sf"/>
</dbReference>
<dbReference type="GO" id="GO:0071555">
    <property type="term" value="P:cell wall organization"/>
    <property type="evidence" value="ECO:0007669"/>
    <property type="project" value="UniProtKB-KW"/>
</dbReference>
<dbReference type="GO" id="GO:0005524">
    <property type="term" value="F:ATP binding"/>
    <property type="evidence" value="ECO:0007669"/>
    <property type="project" value="InterPro"/>
</dbReference>
<comment type="caution">
    <text evidence="6">The sequence shown here is derived from an EMBL/GenBank/DDBJ whole genome shotgun (WGS) entry which is preliminary data.</text>
</comment>
<dbReference type="GO" id="GO:0008360">
    <property type="term" value="P:regulation of cell shape"/>
    <property type="evidence" value="ECO:0007669"/>
    <property type="project" value="UniProtKB-KW"/>
</dbReference>
<comment type="pathway">
    <text evidence="2">Cell wall biogenesis; peptidoglycan biosynthesis.</text>
</comment>
<dbReference type="InterPro" id="IPR004101">
    <property type="entry name" value="Mur_ligase_C"/>
</dbReference>
<keyword evidence="2" id="KW-0133">Cell shape</keyword>
<evidence type="ECO:0000256" key="2">
    <source>
        <dbReference type="RuleBase" id="RU004135"/>
    </source>
</evidence>
<dbReference type="AlphaFoldDB" id="A0A928TQR3"/>
<dbReference type="Pfam" id="PF08245">
    <property type="entry name" value="Mur_ligase_M"/>
    <property type="match status" value="1"/>
</dbReference>
<keyword evidence="2" id="KW-0131">Cell cycle</keyword>
<feature type="domain" description="Mur ligase C-terminal" evidence="4">
    <location>
        <begin position="275"/>
        <end position="408"/>
    </location>
</feature>
<dbReference type="InterPro" id="IPR013221">
    <property type="entry name" value="Mur_ligase_cen"/>
</dbReference>
<evidence type="ECO:0000313" key="6">
    <source>
        <dbReference type="EMBL" id="MBE7525522.1"/>
    </source>
</evidence>
<dbReference type="GO" id="GO:0016881">
    <property type="term" value="F:acid-amino acid ligase activity"/>
    <property type="evidence" value="ECO:0007669"/>
    <property type="project" value="InterPro"/>
</dbReference>
<dbReference type="Gene3D" id="3.40.1190.10">
    <property type="entry name" value="Mur-like, catalytic domain"/>
    <property type="match status" value="1"/>
</dbReference>
<comment type="similarity">
    <text evidence="1">Belongs to the MurCDEF family. MurE subfamily.</text>
</comment>
<dbReference type="GO" id="GO:0009252">
    <property type="term" value="P:peptidoglycan biosynthetic process"/>
    <property type="evidence" value="ECO:0007669"/>
    <property type="project" value="UniProtKB-KW"/>
</dbReference>
<protein>
    <submittedName>
        <fullName evidence="6">UDP-N-acetylmuramyl-tripeptide synthetase</fullName>
    </submittedName>
</protein>
<feature type="domain" description="Mur ligase central" evidence="5">
    <location>
        <begin position="44"/>
        <end position="253"/>
    </location>
</feature>
<dbReference type="Proteomes" id="UP000710385">
    <property type="component" value="Unassembled WGS sequence"/>
</dbReference>
<evidence type="ECO:0000259" key="4">
    <source>
        <dbReference type="Pfam" id="PF02875"/>
    </source>
</evidence>
<keyword evidence="2" id="KW-0573">Peptidoglycan synthesis</keyword>
<dbReference type="GO" id="GO:0051301">
    <property type="term" value="P:cell division"/>
    <property type="evidence" value="ECO:0007669"/>
    <property type="project" value="UniProtKB-KW"/>
</dbReference>
<dbReference type="Pfam" id="PF02875">
    <property type="entry name" value="Mur_ligase_C"/>
    <property type="match status" value="1"/>
</dbReference>
<dbReference type="PANTHER" id="PTHR23135">
    <property type="entry name" value="MUR LIGASE FAMILY MEMBER"/>
    <property type="match status" value="1"/>
</dbReference>
<dbReference type="GO" id="GO:0005737">
    <property type="term" value="C:cytoplasm"/>
    <property type="evidence" value="ECO:0007669"/>
    <property type="project" value="UniProtKB-SubCell"/>
</dbReference>
<keyword evidence="2" id="KW-0961">Cell wall biogenesis/degradation</keyword>
<sequence>MHAFLELLRRLLPKGVLDSYHRFLARIAAVLYGHPSQKLIVIGVTGTNGKSTTSYLLAKALEAGGAKTGCTTTALFKVGNHEWVNDTKMTMPGRFRLQKLLRRMVSEGCRYAVVETSSQGILQHRHREIAYDACVFTNLTPEHIEAHGSFEAYKRAKKKLFCHTASLPPKFFEGEAIPHIEVLNKNDAHAEDFVVPGFDRVVWYGTVKGADVAASDIIEREDGVSFTVGEVPFTVHIPGRVMVENALAAVATAEALGIPRERISERLASVPGMPGRVERVDEGQPFRVIVDYAYEPAALEKLFDYADRIRGGGRIIHVTGSAGGGRDTARRVRIGELSARRADITIVTNEDPYDEDPQAIIDQVAEGGIIAGAKEGISLFRIPDRMNAIRKAVGIALPGDTVLLTGKGNEPVMAVAHGKKIPWDDREAARKALQELAHTAISAEDAGGKHREPAPDGPSALQ</sequence>
<reference evidence="6" key="1">
    <citation type="submission" date="2020-05" db="EMBL/GenBank/DDBJ databases">
        <title>High-Quality Genomes of Partial-Nitritation/Anammox System by Hierarchical Clustering Based Hybrid Assembly.</title>
        <authorList>
            <person name="Liu L."/>
            <person name="Wang Y."/>
            <person name="Che Y."/>
            <person name="Chen Y."/>
            <person name="Xia Y."/>
            <person name="Luo R."/>
            <person name="Cheng S.H."/>
            <person name="Zheng C."/>
            <person name="Zhang T."/>
        </authorList>
    </citation>
    <scope>NUCLEOTIDE SEQUENCE</scope>
    <source>
        <strain evidence="6">H1_PAT1</strain>
    </source>
</reference>
<dbReference type="Gene3D" id="3.90.190.20">
    <property type="entry name" value="Mur ligase, C-terminal domain"/>
    <property type="match status" value="1"/>
</dbReference>
<evidence type="ECO:0000259" key="5">
    <source>
        <dbReference type="Pfam" id="PF08245"/>
    </source>
</evidence>
<proteinExistence type="inferred from homology"/>
<keyword evidence="2" id="KW-0132">Cell division</keyword>
<comment type="subcellular location">
    <subcellularLocation>
        <location evidence="2">Cytoplasm</location>
    </subcellularLocation>
</comment>
<evidence type="ECO:0000256" key="3">
    <source>
        <dbReference type="SAM" id="MobiDB-lite"/>
    </source>
</evidence>
<feature type="region of interest" description="Disordered" evidence="3">
    <location>
        <begin position="439"/>
        <end position="462"/>
    </location>
</feature>
<dbReference type="SUPFAM" id="SSF53244">
    <property type="entry name" value="MurD-like peptide ligases, peptide-binding domain"/>
    <property type="match status" value="1"/>
</dbReference>
<dbReference type="InterPro" id="IPR005761">
    <property type="entry name" value="UDP-N-AcMur-Glu-dNH2Pim_ligase"/>
</dbReference>
<dbReference type="SUPFAM" id="SSF53623">
    <property type="entry name" value="MurD-like peptide ligases, catalytic domain"/>
    <property type="match status" value="1"/>
</dbReference>
<dbReference type="PANTHER" id="PTHR23135:SF4">
    <property type="entry name" value="UDP-N-ACETYLMURAMOYL-L-ALANYL-D-GLUTAMATE--2,6-DIAMINOPIMELATE LIGASE MURE HOMOLOG, CHLOROPLASTIC"/>
    <property type="match status" value="1"/>
</dbReference>
<dbReference type="EMBL" id="JABTTY010000001">
    <property type="protein sequence ID" value="MBE7525522.1"/>
    <property type="molecule type" value="Genomic_DNA"/>
</dbReference>